<dbReference type="AlphaFoldDB" id="A0A382ALZ6"/>
<feature type="non-terminal residue" evidence="1">
    <location>
        <position position="32"/>
    </location>
</feature>
<sequence>VVTKLHLYNSWTRSLEPFVPLEAQKVGVYACG</sequence>
<protein>
    <submittedName>
        <fullName evidence="1">Uncharacterized protein</fullName>
    </submittedName>
</protein>
<dbReference type="EMBL" id="UINC01025913">
    <property type="protein sequence ID" value="SVB02399.1"/>
    <property type="molecule type" value="Genomic_DNA"/>
</dbReference>
<gene>
    <name evidence="1" type="ORF">METZ01_LOCUS155253</name>
</gene>
<proteinExistence type="predicted"/>
<name>A0A382ALZ6_9ZZZZ</name>
<accession>A0A382ALZ6</accession>
<organism evidence="1">
    <name type="scientific">marine metagenome</name>
    <dbReference type="NCBI Taxonomy" id="408172"/>
    <lineage>
        <taxon>unclassified sequences</taxon>
        <taxon>metagenomes</taxon>
        <taxon>ecological metagenomes</taxon>
    </lineage>
</organism>
<feature type="non-terminal residue" evidence="1">
    <location>
        <position position="1"/>
    </location>
</feature>
<reference evidence="1" key="1">
    <citation type="submission" date="2018-05" db="EMBL/GenBank/DDBJ databases">
        <authorList>
            <person name="Lanie J.A."/>
            <person name="Ng W.-L."/>
            <person name="Kazmierczak K.M."/>
            <person name="Andrzejewski T.M."/>
            <person name="Davidsen T.M."/>
            <person name="Wayne K.J."/>
            <person name="Tettelin H."/>
            <person name="Glass J.I."/>
            <person name="Rusch D."/>
            <person name="Podicherti R."/>
            <person name="Tsui H.-C.T."/>
            <person name="Winkler M.E."/>
        </authorList>
    </citation>
    <scope>NUCLEOTIDE SEQUENCE</scope>
</reference>
<evidence type="ECO:0000313" key="1">
    <source>
        <dbReference type="EMBL" id="SVB02399.1"/>
    </source>
</evidence>